<dbReference type="EMBL" id="CM003377">
    <property type="protein sequence ID" value="KOM48069.1"/>
    <property type="molecule type" value="Genomic_DNA"/>
</dbReference>
<organism evidence="2 3">
    <name type="scientific">Phaseolus angularis</name>
    <name type="common">Azuki bean</name>
    <name type="synonym">Vigna angularis</name>
    <dbReference type="NCBI Taxonomy" id="3914"/>
    <lineage>
        <taxon>Eukaryota</taxon>
        <taxon>Viridiplantae</taxon>
        <taxon>Streptophyta</taxon>
        <taxon>Embryophyta</taxon>
        <taxon>Tracheophyta</taxon>
        <taxon>Spermatophyta</taxon>
        <taxon>Magnoliopsida</taxon>
        <taxon>eudicotyledons</taxon>
        <taxon>Gunneridae</taxon>
        <taxon>Pentapetalae</taxon>
        <taxon>rosids</taxon>
        <taxon>fabids</taxon>
        <taxon>Fabales</taxon>
        <taxon>Fabaceae</taxon>
        <taxon>Papilionoideae</taxon>
        <taxon>50 kb inversion clade</taxon>
        <taxon>NPAAA clade</taxon>
        <taxon>indigoferoid/millettioid clade</taxon>
        <taxon>Phaseoleae</taxon>
        <taxon>Vigna</taxon>
    </lineage>
</organism>
<reference evidence="3" key="1">
    <citation type="journal article" date="2015" name="Proc. Natl. Acad. Sci. U.S.A.">
        <title>Genome sequencing of adzuki bean (Vigna angularis) provides insight into high starch and low fat accumulation and domestication.</title>
        <authorList>
            <person name="Yang K."/>
            <person name="Tian Z."/>
            <person name="Chen C."/>
            <person name="Luo L."/>
            <person name="Zhao B."/>
            <person name="Wang Z."/>
            <person name="Yu L."/>
            <person name="Li Y."/>
            <person name="Sun Y."/>
            <person name="Li W."/>
            <person name="Chen Y."/>
            <person name="Li Y."/>
            <person name="Zhang Y."/>
            <person name="Ai D."/>
            <person name="Zhao J."/>
            <person name="Shang C."/>
            <person name="Ma Y."/>
            <person name="Wu B."/>
            <person name="Wang M."/>
            <person name="Gao L."/>
            <person name="Sun D."/>
            <person name="Zhang P."/>
            <person name="Guo F."/>
            <person name="Wang W."/>
            <person name="Li Y."/>
            <person name="Wang J."/>
            <person name="Varshney R.K."/>
            <person name="Wang J."/>
            <person name="Ling H.Q."/>
            <person name="Wan P."/>
        </authorList>
    </citation>
    <scope>NUCLEOTIDE SEQUENCE</scope>
    <source>
        <strain evidence="3">cv. Jingnong 6</strain>
    </source>
</reference>
<feature type="compositionally biased region" description="Polar residues" evidence="1">
    <location>
        <begin position="157"/>
        <end position="171"/>
    </location>
</feature>
<feature type="compositionally biased region" description="Low complexity" evidence="1">
    <location>
        <begin position="23"/>
        <end position="36"/>
    </location>
</feature>
<gene>
    <name evidence="2" type="ORF">LR48_Vigan07g177300</name>
</gene>
<dbReference type="Gramene" id="KOM48069">
    <property type="protein sequence ID" value="KOM48069"/>
    <property type="gene ID" value="LR48_Vigan07g177300"/>
</dbReference>
<proteinExistence type="predicted"/>
<feature type="compositionally biased region" description="Acidic residues" evidence="1">
    <location>
        <begin position="322"/>
        <end position="340"/>
    </location>
</feature>
<sequence>MVVVDVESSLESSGRGGGGAVGKGEQSSSPSSISSSYIERSDRDGDSGPSSPVHSGEEGSGSQSPVYGGERVINGVAIHLPKRTSDWAFQLAILRELNVSPSQLYLNAWASIQAFAAMCSALGINPSIPILLHHFDAHPLPKRGIMSIPAPRKSNFMSLRNGTSGSPSTNKAPRPTPPPVKVTFAGRSCRPSSGVETLVEPLFEGEVTNAMLELSTRASMLAWYLRDFADRRGAEQVQGELAAEKKISVDLLVKVEDCDVDTLVVFEHEEGFNKALRQASLRLRVVDPYAEGFYIEKDVIGGELVQLEDTPANEEIPIVEEQPAEEEEPADEDNGGVGEE</sequence>
<evidence type="ECO:0000256" key="1">
    <source>
        <dbReference type="SAM" id="MobiDB-lite"/>
    </source>
</evidence>
<dbReference type="Proteomes" id="UP000053144">
    <property type="component" value="Chromosome 7"/>
</dbReference>
<protein>
    <submittedName>
        <fullName evidence="2">Uncharacterized protein</fullName>
    </submittedName>
</protein>
<evidence type="ECO:0000313" key="3">
    <source>
        <dbReference type="Proteomes" id="UP000053144"/>
    </source>
</evidence>
<feature type="region of interest" description="Disordered" evidence="1">
    <location>
        <begin position="1"/>
        <end position="67"/>
    </location>
</feature>
<accession>A0A0L9UZW2</accession>
<evidence type="ECO:0000313" key="2">
    <source>
        <dbReference type="EMBL" id="KOM48069.1"/>
    </source>
</evidence>
<feature type="compositionally biased region" description="Low complexity" evidence="1">
    <location>
        <begin position="1"/>
        <end position="13"/>
    </location>
</feature>
<dbReference type="AlphaFoldDB" id="A0A0L9UZW2"/>
<feature type="region of interest" description="Disordered" evidence="1">
    <location>
        <begin position="157"/>
        <end position="178"/>
    </location>
</feature>
<feature type="region of interest" description="Disordered" evidence="1">
    <location>
        <begin position="310"/>
        <end position="340"/>
    </location>
</feature>
<name>A0A0L9UZW2_PHAAN</name>